<name>A0A699IQU3_TANCI</name>
<reference evidence="2" key="1">
    <citation type="journal article" date="2019" name="Sci. Rep.">
        <title>Draft genome of Tanacetum cinerariifolium, the natural source of mosquito coil.</title>
        <authorList>
            <person name="Yamashiro T."/>
            <person name="Shiraishi A."/>
            <person name="Satake H."/>
            <person name="Nakayama K."/>
        </authorList>
    </citation>
    <scope>NUCLEOTIDE SEQUENCE</scope>
</reference>
<accession>A0A699IQU3</accession>
<protein>
    <submittedName>
        <fullName evidence="2">Major facilitator superfamily domain, general substrate transporter</fullName>
    </submittedName>
</protein>
<gene>
    <name evidence="2" type="ORF">Tci_557020</name>
</gene>
<proteinExistence type="predicted"/>
<evidence type="ECO:0000313" key="2">
    <source>
        <dbReference type="EMBL" id="GEZ85047.1"/>
    </source>
</evidence>
<sequence length="183" mass="20601">LRRSGRVKCNGPVIEENTVDDAYFVEDDSSGDDFVKTTYVKGKGIELGDDNENDKNVKREKGKSFSSGTTKRLKRKTKKPYVFQTRTSPKALYNAIVTLKPSSKGCLARIGFADVLEFKCDGIPSKMGFYVVDNFSQHNMEIKLNKRSIEITQELIGEMLGIRNKGVDIMEEEDANDEEMAQN</sequence>
<evidence type="ECO:0000256" key="1">
    <source>
        <dbReference type="SAM" id="MobiDB-lite"/>
    </source>
</evidence>
<comment type="caution">
    <text evidence="2">The sequence shown here is derived from an EMBL/GenBank/DDBJ whole genome shotgun (WGS) entry which is preliminary data.</text>
</comment>
<feature type="compositionally biased region" description="Basic and acidic residues" evidence="1">
    <location>
        <begin position="53"/>
        <end position="63"/>
    </location>
</feature>
<organism evidence="2">
    <name type="scientific">Tanacetum cinerariifolium</name>
    <name type="common">Dalmatian daisy</name>
    <name type="synonym">Chrysanthemum cinerariifolium</name>
    <dbReference type="NCBI Taxonomy" id="118510"/>
    <lineage>
        <taxon>Eukaryota</taxon>
        <taxon>Viridiplantae</taxon>
        <taxon>Streptophyta</taxon>
        <taxon>Embryophyta</taxon>
        <taxon>Tracheophyta</taxon>
        <taxon>Spermatophyta</taxon>
        <taxon>Magnoliopsida</taxon>
        <taxon>eudicotyledons</taxon>
        <taxon>Gunneridae</taxon>
        <taxon>Pentapetalae</taxon>
        <taxon>asterids</taxon>
        <taxon>campanulids</taxon>
        <taxon>Asterales</taxon>
        <taxon>Asteraceae</taxon>
        <taxon>Asteroideae</taxon>
        <taxon>Anthemideae</taxon>
        <taxon>Anthemidinae</taxon>
        <taxon>Tanacetum</taxon>
    </lineage>
</organism>
<feature type="non-terminal residue" evidence="2">
    <location>
        <position position="1"/>
    </location>
</feature>
<dbReference type="EMBL" id="BKCJ010332161">
    <property type="protein sequence ID" value="GEZ85047.1"/>
    <property type="molecule type" value="Genomic_DNA"/>
</dbReference>
<dbReference type="AlphaFoldDB" id="A0A699IQU3"/>
<feature type="region of interest" description="Disordered" evidence="1">
    <location>
        <begin position="50"/>
        <end position="70"/>
    </location>
</feature>